<dbReference type="PANTHER" id="PTHR10151:SF120">
    <property type="entry name" value="BIS(5'-ADENOSYL)-TRIPHOSPHATASE"/>
    <property type="match status" value="1"/>
</dbReference>
<dbReference type="SUPFAM" id="SSF53649">
    <property type="entry name" value="Alkaline phosphatase-like"/>
    <property type="match status" value="1"/>
</dbReference>
<keyword evidence="2" id="KW-1185">Reference proteome</keyword>
<dbReference type="RefSeq" id="WP_141200128.1">
    <property type="nucleotide sequence ID" value="NZ_CP041186.1"/>
</dbReference>
<sequence>MSSTRGDVMDARNLLISTALALAVGTVGVSCSFLATPISEQIEYVIEGEQVELRDPMRPARGAPRVLVFALDSVGRDAFRRGVDSGELAQVARLLGERRAHDTYEHAYMARDALTTLPSVTIPAWTSVYTGRPPADTGIPGNEWYDRQTSSFFAPAPTTVGDHDHIIRILTDNFLNNQLEVPTLFELAKVRSFVAMAPVYEGADLFTKPDLDEILPVLGGIAEGVVGPNSVDREIYAELDEEAADGAVDAIEEHGVADLQVLYLPGIDLYTHVAKRPKQSQRRYMREVIDPLIGEVLDAYRERGALDDTYVLFISDHGFTPTKNDDRHALEWDGRDEPPQVLRHAGFRVRRDKLEVDDDERDYSAVVAYQGAMSYIYLADRSTCARRGSRCDWTKPPRFDEDVLEVVRAFHANNALGWPVRELQGTLDLILARRPVPAGQDAGPFEVWDGQKLVPIDRYVAEHGRDDLLDFDRRMRQLAAGPYGHRVGDVVLLSKAGMGRRIDDRYYFSEPYRSWHGSAHEADSLVTFTLAHPTRSGDELRELVRGVAGDGLDVLDVTPLVLTLLEKDGDLSHD</sequence>
<accession>A0A4Y6PZC4</accession>
<dbReference type="Proteomes" id="UP000315995">
    <property type="component" value="Chromosome"/>
</dbReference>
<name>A0A4Y6PZC4_PERCE</name>
<dbReference type="GO" id="GO:0016787">
    <property type="term" value="F:hydrolase activity"/>
    <property type="evidence" value="ECO:0007669"/>
    <property type="project" value="UniProtKB-ARBA"/>
</dbReference>
<reference evidence="1 2" key="1">
    <citation type="submission" date="2019-06" db="EMBL/GenBank/DDBJ databases">
        <title>Persicimonas caeni gen. nov., sp. nov., a predatory bacterium isolated from solar saltern.</title>
        <authorList>
            <person name="Wang S."/>
        </authorList>
    </citation>
    <scope>NUCLEOTIDE SEQUENCE [LARGE SCALE GENOMIC DNA]</scope>
    <source>
        <strain evidence="1 2">YN101</strain>
    </source>
</reference>
<dbReference type="PANTHER" id="PTHR10151">
    <property type="entry name" value="ECTONUCLEOTIDE PYROPHOSPHATASE/PHOSPHODIESTERASE"/>
    <property type="match status" value="1"/>
</dbReference>
<evidence type="ECO:0000313" key="1">
    <source>
        <dbReference type="EMBL" id="QDG53674.1"/>
    </source>
</evidence>
<gene>
    <name evidence="1" type="ORF">FIV42_23895</name>
</gene>
<protein>
    <submittedName>
        <fullName evidence="1">Alkaline phosphatase family protein</fullName>
    </submittedName>
</protein>
<organism evidence="1 2">
    <name type="scientific">Persicimonas caeni</name>
    <dbReference type="NCBI Taxonomy" id="2292766"/>
    <lineage>
        <taxon>Bacteria</taxon>
        <taxon>Deltaproteobacteria</taxon>
        <taxon>Bradymonadales</taxon>
        <taxon>Bradymonadaceae</taxon>
        <taxon>Persicimonas</taxon>
    </lineage>
</organism>
<dbReference type="Gene3D" id="3.40.720.10">
    <property type="entry name" value="Alkaline Phosphatase, subunit A"/>
    <property type="match status" value="1"/>
</dbReference>
<dbReference type="InterPro" id="IPR017850">
    <property type="entry name" value="Alkaline_phosphatase_core_sf"/>
</dbReference>
<dbReference type="AlphaFoldDB" id="A0A4Y6PZC4"/>
<dbReference type="OrthoDB" id="9771966at2"/>
<dbReference type="PROSITE" id="PS51257">
    <property type="entry name" value="PROKAR_LIPOPROTEIN"/>
    <property type="match status" value="1"/>
</dbReference>
<evidence type="ECO:0000313" key="2">
    <source>
        <dbReference type="Proteomes" id="UP000315995"/>
    </source>
</evidence>
<proteinExistence type="predicted"/>
<accession>A0A5B8YA84</accession>
<dbReference type="Pfam" id="PF01663">
    <property type="entry name" value="Phosphodiest"/>
    <property type="match status" value="1"/>
</dbReference>
<dbReference type="InterPro" id="IPR002591">
    <property type="entry name" value="Phosphodiest/P_Trfase"/>
</dbReference>
<dbReference type="EMBL" id="CP041186">
    <property type="protein sequence ID" value="QDG53674.1"/>
    <property type="molecule type" value="Genomic_DNA"/>
</dbReference>